<reference evidence="1 2" key="1">
    <citation type="submission" date="2015-09" db="EMBL/GenBank/DDBJ databases">
        <title>Trachymyrmex zeteki WGS genome.</title>
        <authorList>
            <person name="Nygaard S."/>
            <person name="Hu H."/>
            <person name="Boomsma J."/>
            <person name="Zhang G."/>
        </authorList>
    </citation>
    <scope>NUCLEOTIDE SEQUENCE [LARGE SCALE GENOMIC DNA]</scope>
    <source>
        <strain evidence="1">Tzet28-1</strain>
        <tissue evidence="1">Whole body</tissue>
    </source>
</reference>
<dbReference type="EMBL" id="KQ983130">
    <property type="protein sequence ID" value="KYQ47207.1"/>
    <property type="molecule type" value="Genomic_DNA"/>
</dbReference>
<dbReference type="STRING" id="64791.A0A151WHB4"/>
<accession>A0A151WHB4</accession>
<name>A0A151WHB4_9HYME</name>
<proteinExistence type="predicted"/>
<evidence type="ECO:0000313" key="1">
    <source>
        <dbReference type="EMBL" id="KYQ47207.1"/>
    </source>
</evidence>
<evidence type="ECO:0008006" key="3">
    <source>
        <dbReference type="Google" id="ProtNLM"/>
    </source>
</evidence>
<gene>
    <name evidence="1" type="ORF">ALC60_13777</name>
</gene>
<organism evidence="1 2">
    <name type="scientific">Mycetomoellerius zeteki</name>
    <dbReference type="NCBI Taxonomy" id="64791"/>
    <lineage>
        <taxon>Eukaryota</taxon>
        <taxon>Metazoa</taxon>
        <taxon>Ecdysozoa</taxon>
        <taxon>Arthropoda</taxon>
        <taxon>Hexapoda</taxon>
        <taxon>Insecta</taxon>
        <taxon>Pterygota</taxon>
        <taxon>Neoptera</taxon>
        <taxon>Endopterygota</taxon>
        <taxon>Hymenoptera</taxon>
        <taxon>Apocrita</taxon>
        <taxon>Aculeata</taxon>
        <taxon>Formicoidea</taxon>
        <taxon>Formicidae</taxon>
        <taxon>Myrmicinae</taxon>
        <taxon>Mycetomoellerius</taxon>
    </lineage>
</organism>
<sequence length="116" mass="13384">MNRRRVKDGKTEYVTSRTIRIKFAGQMLPQEVFLFKIRHEVRSYIPLPRICYACHRVGHVSAACKSTPRCLHCGNDKHNEASVCQMQDEASKCINCKGNHWANDRTCPDYKTTSHC</sequence>
<protein>
    <recommendedName>
        <fullName evidence="3">CCHC-type domain-containing protein</fullName>
    </recommendedName>
</protein>
<keyword evidence="2" id="KW-1185">Reference proteome</keyword>
<evidence type="ECO:0000313" key="2">
    <source>
        <dbReference type="Proteomes" id="UP000075809"/>
    </source>
</evidence>
<dbReference type="Proteomes" id="UP000075809">
    <property type="component" value="Unassembled WGS sequence"/>
</dbReference>
<dbReference type="AlphaFoldDB" id="A0A151WHB4"/>